<dbReference type="InterPro" id="IPR036388">
    <property type="entry name" value="WH-like_DNA-bd_sf"/>
</dbReference>
<dbReference type="NCBIfam" id="TIGR02937">
    <property type="entry name" value="sigma70-ECF"/>
    <property type="match status" value="1"/>
</dbReference>
<dbReference type="PANTHER" id="PTHR43133:SF8">
    <property type="entry name" value="RNA POLYMERASE SIGMA FACTOR HI_1459-RELATED"/>
    <property type="match status" value="1"/>
</dbReference>
<comment type="caution">
    <text evidence="8">The sequence shown here is derived from an EMBL/GenBank/DDBJ whole genome shotgun (WGS) entry which is preliminary data.</text>
</comment>
<evidence type="ECO:0000256" key="2">
    <source>
        <dbReference type="ARBA" id="ARBA00023015"/>
    </source>
</evidence>
<dbReference type="InterPro" id="IPR013325">
    <property type="entry name" value="RNA_pol_sigma_r2"/>
</dbReference>
<accession>A0ABS5BSS4</accession>
<keyword evidence="5" id="KW-0804">Transcription</keyword>
<sequence length="602" mass="64686">MPNRSIIAAQTFPLRCPPTSDAALLAAVIAGADEVVFEELVNRHGPMVLRVCRRTLGHHQDAEDAFQATFIVLLRRAARIGKPGALGSWLHGVAVRVSRELLDLRRRRATFSWDEEPVGPDVPCPVERDERAAVLHVELATLPPHYRAPVVLCELQGRSRREAAVELGIREGTLSSRLAKAKRILAERLVGKVPAGAVLGLMLGERAGALPVPLARRTLRLLVGAARGEPAVPAGVHIIANGVATAMRTSNLRRIVVAAALLVAGFSGLASAWPAPRPAPSAPVTAAAPVPPQPKPENRIWVRYPKTGKVVALTTAGRTVRELALKDEPFVLHVSPGTDRLLFAGREGRSLVPTPDGRWPEGKLTLHARPIDENGDGKDLGVEVNASSVLSPAGDTLGSVVMKQVAQVPPAPAPVPFVFENTLIDVATKRATKLDVPEPHQLIDIARDGTWVLTYEYNLPDAEKGTPPYRLHKVPVGGGKPRLLSGTLSAVYGSRISPDGTRVLTFAEDLKGKDRVNWEISVYVIDVGTGKAARIGGEKNQLWSYGVWSPDGKRVAYAWRERGTNNNANGSAPTRLVVCDADGKNAATVLTTDDDFVPVAWW</sequence>
<dbReference type="Pfam" id="PF04542">
    <property type="entry name" value="Sigma70_r2"/>
    <property type="match status" value="1"/>
</dbReference>
<keyword evidence="4" id="KW-0238">DNA-binding</keyword>
<dbReference type="Gene3D" id="1.10.1740.10">
    <property type="match status" value="1"/>
</dbReference>
<protein>
    <submittedName>
        <fullName evidence="8">Sigma-70 family RNA polymerase sigma factor</fullName>
    </submittedName>
</protein>
<name>A0ABS5BSS4_9BACT</name>
<dbReference type="InterPro" id="IPR013249">
    <property type="entry name" value="RNA_pol_sigma70_r4_t2"/>
</dbReference>
<dbReference type="InterPro" id="IPR013324">
    <property type="entry name" value="RNA_pol_sigma_r3/r4-like"/>
</dbReference>
<dbReference type="SUPFAM" id="SSF82171">
    <property type="entry name" value="DPP6 N-terminal domain-like"/>
    <property type="match status" value="1"/>
</dbReference>
<dbReference type="SUPFAM" id="SSF88946">
    <property type="entry name" value="Sigma2 domain of RNA polymerase sigma factors"/>
    <property type="match status" value="1"/>
</dbReference>
<feature type="domain" description="RNA polymerase sigma-70 region 2" evidence="6">
    <location>
        <begin position="40"/>
        <end position="105"/>
    </location>
</feature>
<feature type="domain" description="RNA polymerase sigma factor 70 region 4 type 2" evidence="7">
    <location>
        <begin position="136"/>
        <end position="183"/>
    </location>
</feature>
<dbReference type="Pfam" id="PF08281">
    <property type="entry name" value="Sigma70_r4_2"/>
    <property type="match status" value="1"/>
</dbReference>
<evidence type="ECO:0000256" key="4">
    <source>
        <dbReference type="ARBA" id="ARBA00023125"/>
    </source>
</evidence>
<evidence type="ECO:0000313" key="9">
    <source>
        <dbReference type="Proteomes" id="UP000676565"/>
    </source>
</evidence>
<dbReference type="Proteomes" id="UP000676565">
    <property type="component" value="Unassembled WGS sequence"/>
</dbReference>
<reference evidence="8 9" key="1">
    <citation type="submission" date="2021-04" db="EMBL/GenBank/DDBJ databases">
        <authorList>
            <person name="Ivanova A."/>
        </authorList>
    </citation>
    <scope>NUCLEOTIDE SEQUENCE [LARGE SCALE GENOMIC DNA]</scope>
    <source>
        <strain evidence="8 9">G18</strain>
    </source>
</reference>
<dbReference type="InterPro" id="IPR011042">
    <property type="entry name" value="6-blade_b-propeller_TolB-like"/>
</dbReference>
<proteinExistence type="inferred from homology"/>
<dbReference type="CDD" id="cd06171">
    <property type="entry name" value="Sigma70_r4"/>
    <property type="match status" value="1"/>
</dbReference>
<organism evidence="8 9">
    <name type="scientific">Gemmata palustris</name>
    <dbReference type="NCBI Taxonomy" id="2822762"/>
    <lineage>
        <taxon>Bacteria</taxon>
        <taxon>Pseudomonadati</taxon>
        <taxon>Planctomycetota</taxon>
        <taxon>Planctomycetia</taxon>
        <taxon>Gemmatales</taxon>
        <taxon>Gemmataceae</taxon>
        <taxon>Gemmata</taxon>
    </lineage>
</organism>
<gene>
    <name evidence="8" type="ORF">J8F10_15885</name>
</gene>
<dbReference type="InterPro" id="IPR039425">
    <property type="entry name" value="RNA_pol_sigma-70-like"/>
</dbReference>
<keyword evidence="2" id="KW-0805">Transcription regulation</keyword>
<dbReference type="SUPFAM" id="SSF88659">
    <property type="entry name" value="Sigma3 and sigma4 domains of RNA polymerase sigma factors"/>
    <property type="match status" value="1"/>
</dbReference>
<evidence type="ECO:0000259" key="7">
    <source>
        <dbReference type="Pfam" id="PF08281"/>
    </source>
</evidence>
<dbReference type="PANTHER" id="PTHR43133">
    <property type="entry name" value="RNA POLYMERASE ECF-TYPE SIGMA FACTO"/>
    <property type="match status" value="1"/>
</dbReference>
<evidence type="ECO:0000256" key="5">
    <source>
        <dbReference type="ARBA" id="ARBA00023163"/>
    </source>
</evidence>
<dbReference type="InterPro" id="IPR014284">
    <property type="entry name" value="RNA_pol_sigma-70_dom"/>
</dbReference>
<dbReference type="Gene3D" id="2.120.10.30">
    <property type="entry name" value="TolB, C-terminal domain"/>
    <property type="match status" value="1"/>
</dbReference>
<keyword evidence="3" id="KW-0731">Sigma factor</keyword>
<dbReference type="RefSeq" id="WP_210655170.1">
    <property type="nucleotide sequence ID" value="NZ_JAGKQQ010000001.1"/>
</dbReference>
<keyword evidence="9" id="KW-1185">Reference proteome</keyword>
<evidence type="ECO:0000259" key="6">
    <source>
        <dbReference type="Pfam" id="PF04542"/>
    </source>
</evidence>
<evidence type="ECO:0000256" key="1">
    <source>
        <dbReference type="ARBA" id="ARBA00010641"/>
    </source>
</evidence>
<evidence type="ECO:0000313" key="8">
    <source>
        <dbReference type="EMBL" id="MBP3956753.1"/>
    </source>
</evidence>
<dbReference type="Gene3D" id="1.10.10.10">
    <property type="entry name" value="Winged helix-like DNA-binding domain superfamily/Winged helix DNA-binding domain"/>
    <property type="match status" value="1"/>
</dbReference>
<evidence type="ECO:0000256" key="3">
    <source>
        <dbReference type="ARBA" id="ARBA00023082"/>
    </source>
</evidence>
<dbReference type="InterPro" id="IPR007627">
    <property type="entry name" value="RNA_pol_sigma70_r2"/>
</dbReference>
<dbReference type="EMBL" id="JAGKQQ010000001">
    <property type="protein sequence ID" value="MBP3956753.1"/>
    <property type="molecule type" value="Genomic_DNA"/>
</dbReference>
<comment type="similarity">
    <text evidence="1">Belongs to the sigma-70 factor family. ECF subfamily.</text>
</comment>